<feature type="domain" description="T3SS peptide-binding chaperone" evidence="1">
    <location>
        <begin position="6"/>
        <end position="92"/>
    </location>
</feature>
<dbReference type="EMBL" id="QORO01000008">
    <property type="protein sequence ID" value="RCK56740.1"/>
    <property type="molecule type" value="Genomic_DNA"/>
</dbReference>
<dbReference type="Proteomes" id="UP000253508">
    <property type="component" value="Unassembled WGS sequence"/>
</dbReference>
<gene>
    <name evidence="2" type="ORF">DTO57_14145</name>
</gene>
<proteinExistence type="predicted"/>
<organism evidence="2 3">
    <name type="scientific">Microbacterium sorbitolivorans</name>
    <dbReference type="NCBI Taxonomy" id="1867410"/>
    <lineage>
        <taxon>Bacteria</taxon>
        <taxon>Bacillati</taxon>
        <taxon>Actinomycetota</taxon>
        <taxon>Actinomycetes</taxon>
        <taxon>Micrococcales</taxon>
        <taxon>Microbacteriaceae</taxon>
        <taxon>Microbacterium</taxon>
    </lineage>
</organism>
<keyword evidence="3" id="KW-1185">Reference proteome</keyword>
<dbReference type="InterPro" id="IPR054445">
    <property type="entry name" value="T3SS_chaperone_dom"/>
</dbReference>
<dbReference type="OrthoDB" id="5140850at2"/>
<reference evidence="2 3" key="1">
    <citation type="submission" date="2018-07" db="EMBL/GenBank/DDBJ databases">
        <title>Microbacterium endoborsara sp. nov., a novel actinobacterium isolated from Borszczowia aralocaspica.</title>
        <authorList>
            <person name="An D."/>
        </authorList>
    </citation>
    <scope>NUCLEOTIDE SEQUENCE [LARGE SCALE GENOMIC DNA]</scope>
    <source>
        <strain evidence="2 3">C1.15228</strain>
    </source>
</reference>
<evidence type="ECO:0000259" key="1">
    <source>
        <dbReference type="Pfam" id="PF22553"/>
    </source>
</evidence>
<sequence>MAGVTLNGYIDRFPEAVTDARNEPVLQMAAGTDPYRQFWAILRDAEPVAMVNAWEGKLYRQGGPTVRLSEQYEVLGRRVTPLVCGMLQQWLP</sequence>
<evidence type="ECO:0000313" key="2">
    <source>
        <dbReference type="EMBL" id="RCK56740.1"/>
    </source>
</evidence>
<dbReference type="AlphaFoldDB" id="A0A367XU54"/>
<name>A0A367XU54_9MICO</name>
<accession>A0A367XU54</accession>
<protein>
    <recommendedName>
        <fullName evidence="1">T3SS peptide-binding chaperone domain-containing protein</fullName>
    </recommendedName>
</protein>
<evidence type="ECO:0000313" key="3">
    <source>
        <dbReference type="Proteomes" id="UP000253508"/>
    </source>
</evidence>
<dbReference type="Pfam" id="PF22553">
    <property type="entry name" value="TY-Chap2"/>
    <property type="match status" value="1"/>
</dbReference>
<comment type="caution">
    <text evidence="2">The sequence shown here is derived from an EMBL/GenBank/DDBJ whole genome shotgun (WGS) entry which is preliminary data.</text>
</comment>